<organism evidence="20 21">
    <name type="scientific">Thecamonas trahens ATCC 50062</name>
    <dbReference type="NCBI Taxonomy" id="461836"/>
    <lineage>
        <taxon>Eukaryota</taxon>
        <taxon>Apusozoa</taxon>
        <taxon>Apusomonadida</taxon>
        <taxon>Apusomonadidae</taxon>
        <taxon>Thecamonas</taxon>
    </lineage>
</organism>
<comment type="similarity">
    <text evidence="2 18">Belongs to the calreticulin family.</text>
</comment>
<sequence length="530" mass="58321">MEGDDQLDEFDEAAGAGSAGAEEVPIDDYKPITSLSSSVIIYESFDGEWDDHWIHSATDGYEGKFKVLEALHLEGVRGDVQLTMPELAKRYGLFQRFGAPVEFSGEAAVPALVVQYEVQLQEGLSCGGAYVKLISAGEVADEFDGTELDGETPYSIMFGPDKCGTESKVHFIFRHKNPKTGVWEEKHMTDRPLVRVDEATHAYTLVVRSDNSFELLIDGESVRSGSLLSSDDFDPPMQLPEVIDDPTDSKPADWVDAETIDDPEAERPAWADAEPFIADPDDVKPDGWLDDGPEMVPDPEAEMPADWDEEEDGEWVAPLVPNPVCDEVGCGHWAPRQISNPEYQGKYTPPQIPNPAYKGPWKARQIPNPAYYGVVSDAFTELAPIHGLAFELWTMSPGIAFDNVLVSTSEADAATARSLGWRPKYDRHAELIRRELEKRKPKFTDQASDAMNYLLTIGLANPLLGLAVALGIVLLPLLLCCLCCAGSETQEYVVEEYSDDEADDDDDDGSDAEPLPKASGSVSRRARRKD</sequence>
<dbReference type="EMBL" id="GL349461">
    <property type="protein sequence ID" value="KNC50411.1"/>
    <property type="molecule type" value="Genomic_DNA"/>
</dbReference>
<keyword evidence="21" id="KW-1185">Reference proteome</keyword>
<proteinExistence type="inferred from homology"/>
<evidence type="ECO:0000256" key="8">
    <source>
        <dbReference type="ARBA" id="ARBA00022824"/>
    </source>
</evidence>
<evidence type="ECO:0000256" key="5">
    <source>
        <dbReference type="ARBA" id="ARBA00022729"/>
    </source>
</evidence>
<evidence type="ECO:0000256" key="18">
    <source>
        <dbReference type="RuleBase" id="RU362126"/>
    </source>
</evidence>
<dbReference type="InterPro" id="IPR018124">
    <property type="entry name" value="Calret/calnex_CS"/>
</dbReference>
<keyword evidence="4" id="KW-0479">Metal-binding</keyword>
<evidence type="ECO:0000256" key="2">
    <source>
        <dbReference type="ARBA" id="ARBA00010983"/>
    </source>
</evidence>
<dbReference type="FunFam" id="2.60.120.200:FF:000048">
    <property type="entry name" value="Calnexin homolog"/>
    <property type="match status" value="1"/>
</dbReference>
<evidence type="ECO:0000313" key="21">
    <source>
        <dbReference type="Proteomes" id="UP000054408"/>
    </source>
</evidence>
<evidence type="ECO:0000256" key="9">
    <source>
        <dbReference type="ARBA" id="ARBA00022837"/>
    </source>
</evidence>
<evidence type="ECO:0000256" key="14">
    <source>
        <dbReference type="ARBA" id="ARBA00023186"/>
    </source>
</evidence>
<dbReference type="GO" id="GO:0006457">
    <property type="term" value="P:protein folding"/>
    <property type="evidence" value="ECO:0007669"/>
    <property type="project" value="InterPro"/>
</dbReference>
<dbReference type="SUPFAM" id="SSF49899">
    <property type="entry name" value="Concanavalin A-like lectins/glucanases"/>
    <property type="match status" value="1"/>
</dbReference>
<evidence type="ECO:0000256" key="11">
    <source>
        <dbReference type="ARBA" id="ARBA00023136"/>
    </source>
</evidence>
<evidence type="ECO:0000256" key="13">
    <source>
        <dbReference type="ARBA" id="ARBA00023180"/>
    </source>
</evidence>
<dbReference type="Pfam" id="PF00262">
    <property type="entry name" value="Calreticulin"/>
    <property type="match status" value="1"/>
</dbReference>
<dbReference type="PROSITE" id="PS00804">
    <property type="entry name" value="CALRETICULIN_2"/>
    <property type="match status" value="1"/>
</dbReference>
<evidence type="ECO:0000256" key="3">
    <source>
        <dbReference type="ARBA" id="ARBA00022692"/>
    </source>
</evidence>
<dbReference type="GO" id="GO:0030246">
    <property type="term" value="F:carbohydrate binding"/>
    <property type="evidence" value="ECO:0007669"/>
    <property type="project" value="UniProtKB-KW"/>
</dbReference>
<dbReference type="PANTHER" id="PTHR11073">
    <property type="entry name" value="CALRETICULIN AND CALNEXIN"/>
    <property type="match status" value="1"/>
</dbReference>
<dbReference type="GO" id="GO:0051082">
    <property type="term" value="F:unfolded protein binding"/>
    <property type="evidence" value="ECO:0007669"/>
    <property type="project" value="InterPro"/>
</dbReference>
<dbReference type="GeneID" id="25565969"/>
<evidence type="ECO:0000256" key="15">
    <source>
        <dbReference type="ARBA" id="ARBA00037525"/>
    </source>
</evidence>
<evidence type="ECO:0000256" key="10">
    <source>
        <dbReference type="ARBA" id="ARBA00022989"/>
    </source>
</evidence>
<dbReference type="SUPFAM" id="SSF63887">
    <property type="entry name" value="P-domain of calnexin/calreticulin"/>
    <property type="match status" value="1"/>
</dbReference>
<dbReference type="PRINTS" id="PR00626">
    <property type="entry name" value="CALRETICULIN"/>
</dbReference>
<keyword evidence="12 17" id="KW-1015">Disulfide bond</keyword>
<evidence type="ECO:0000256" key="17">
    <source>
        <dbReference type="PIRSR" id="PIRSR601580-3"/>
    </source>
</evidence>
<feature type="compositionally biased region" description="Acidic residues" evidence="19">
    <location>
        <begin position="495"/>
        <end position="511"/>
    </location>
</feature>
<dbReference type="STRING" id="461836.A0A0L0DE24"/>
<reference evidence="20 21" key="1">
    <citation type="submission" date="2010-05" db="EMBL/GenBank/DDBJ databases">
        <title>The Genome Sequence of Thecamonas trahens ATCC 50062.</title>
        <authorList>
            <consortium name="The Broad Institute Genome Sequencing Platform"/>
            <person name="Russ C."/>
            <person name="Cuomo C."/>
            <person name="Shea T."/>
            <person name="Young S.K."/>
            <person name="Zeng Q."/>
            <person name="Koehrsen M."/>
            <person name="Haas B."/>
            <person name="Borodovsky M."/>
            <person name="Guigo R."/>
            <person name="Alvarado L."/>
            <person name="Berlin A."/>
            <person name="Bochicchio J."/>
            <person name="Borenstein D."/>
            <person name="Chapman S."/>
            <person name="Chen Z."/>
            <person name="Freedman E."/>
            <person name="Gellesch M."/>
            <person name="Goldberg J."/>
            <person name="Griggs A."/>
            <person name="Gujja S."/>
            <person name="Heilman E."/>
            <person name="Heiman D."/>
            <person name="Hepburn T."/>
            <person name="Howarth C."/>
            <person name="Jen D."/>
            <person name="Larson L."/>
            <person name="Mehta T."/>
            <person name="Park D."/>
            <person name="Pearson M."/>
            <person name="Roberts A."/>
            <person name="Saif S."/>
            <person name="Shenoy N."/>
            <person name="Sisk P."/>
            <person name="Stolte C."/>
            <person name="Sykes S."/>
            <person name="Thomson T."/>
            <person name="Walk T."/>
            <person name="White J."/>
            <person name="Yandava C."/>
            <person name="Burger G."/>
            <person name="Gray M.W."/>
            <person name="Holland P.W.H."/>
            <person name="King N."/>
            <person name="Lang F.B.F."/>
            <person name="Roger A.J."/>
            <person name="Ruiz-Trillo I."/>
            <person name="Lander E."/>
            <person name="Nusbaum C."/>
        </authorList>
    </citation>
    <scope>NUCLEOTIDE SEQUENCE [LARGE SCALE GENOMIC DNA]</scope>
    <source>
        <strain evidence="20 21">ATCC 50062</strain>
    </source>
</reference>
<feature type="transmembrane region" description="Helical" evidence="18">
    <location>
        <begin position="463"/>
        <end position="485"/>
    </location>
</feature>
<dbReference type="Gene3D" id="2.60.120.200">
    <property type="match status" value="1"/>
</dbReference>
<name>A0A0L0DE24_THETB</name>
<evidence type="ECO:0000256" key="1">
    <source>
        <dbReference type="ARBA" id="ARBA00004389"/>
    </source>
</evidence>
<evidence type="ECO:0000313" key="20">
    <source>
        <dbReference type="EMBL" id="KNC50411.1"/>
    </source>
</evidence>
<dbReference type="GO" id="GO:0005509">
    <property type="term" value="F:calcium ion binding"/>
    <property type="evidence" value="ECO:0007669"/>
    <property type="project" value="InterPro"/>
</dbReference>
<dbReference type="PANTHER" id="PTHR11073:SF1">
    <property type="entry name" value="CALNEXIN 14D-RELATED"/>
    <property type="match status" value="1"/>
</dbReference>
<dbReference type="OrthoDB" id="1938156at2759"/>
<keyword evidence="8 18" id="KW-0256">Endoplasmic reticulum</keyword>
<dbReference type="AlphaFoldDB" id="A0A0L0DE24"/>
<evidence type="ECO:0000256" key="7">
    <source>
        <dbReference type="ARBA" id="ARBA00022737"/>
    </source>
</evidence>
<feature type="region of interest" description="Disordered" evidence="19">
    <location>
        <begin position="495"/>
        <end position="530"/>
    </location>
</feature>
<dbReference type="eggNOG" id="KOG0675">
    <property type="taxonomic scope" value="Eukaryota"/>
</dbReference>
<feature type="region of interest" description="Disordered" evidence="19">
    <location>
        <begin position="1"/>
        <end position="22"/>
    </location>
</feature>
<keyword evidence="13" id="KW-0325">Glycoprotein</keyword>
<keyword evidence="9" id="KW-0106">Calcium</keyword>
<keyword evidence="10 18" id="KW-1133">Transmembrane helix</keyword>
<comment type="subcellular location">
    <subcellularLocation>
        <location evidence="16">Endomembrane system</location>
        <topology evidence="16">Single-pass type I membrane protein</topology>
    </subcellularLocation>
    <subcellularLocation>
        <location evidence="1">Endoplasmic reticulum membrane</location>
        <topology evidence="1">Single-pass membrane protein</topology>
    </subcellularLocation>
</comment>
<gene>
    <name evidence="20" type="ORF">AMSG_06902</name>
</gene>
<keyword evidence="5" id="KW-0732">Signal</keyword>
<dbReference type="InterPro" id="IPR001580">
    <property type="entry name" value="Calret/calnex"/>
</dbReference>
<keyword evidence="14 18" id="KW-0143">Chaperone</keyword>
<accession>A0A0L0DE24</accession>
<dbReference type="OMA" id="QWEVDEM"/>
<dbReference type="InterPro" id="IPR013320">
    <property type="entry name" value="ConA-like_dom_sf"/>
</dbReference>
<keyword evidence="11 18" id="KW-0472">Membrane</keyword>
<keyword evidence="6" id="KW-0430">Lectin</keyword>
<evidence type="ECO:0000256" key="19">
    <source>
        <dbReference type="SAM" id="MobiDB-lite"/>
    </source>
</evidence>
<feature type="disulfide bond" evidence="17">
    <location>
        <begin position="126"/>
        <end position="163"/>
    </location>
</feature>
<dbReference type="InterPro" id="IPR009033">
    <property type="entry name" value="Calreticulin/calnexin_P_dom_sf"/>
</dbReference>
<keyword evidence="3 18" id="KW-0812">Transmembrane</keyword>
<dbReference type="Proteomes" id="UP000054408">
    <property type="component" value="Unassembled WGS sequence"/>
</dbReference>
<evidence type="ECO:0000256" key="12">
    <source>
        <dbReference type="ARBA" id="ARBA00023157"/>
    </source>
</evidence>
<feature type="compositionally biased region" description="Low complexity" evidence="19">
    <location>
        <begin position="13"/>
        <end position="22"/>
    </location>
</feature>
<dbReference type="RefSeq" id="XP_013756953.1">
    <property type="nucleotide sequence ID" value="XM_013901499.1"/>
</dbReference>
<dbReference type="GO" id="GO:0036503">
    <property type="term" value="P:ERAD pathway"/>
    <property type="evidence" value="ECO:0007669"/>
    <property type="project" value="TreeGrafter"/>
</dbReference>
<dbReference type="FunFam" id="2.10.250.10:FF:000001">
    <property type="entry name" value="Calnexin homolog"/>
    <property type="match status" value="1"/>
</dbReference>
<comment type="function">
    <text evidence="15">Calcium-binding protein that interacts with newly synthesized monoglucosylated glycoproteins in the endoplasmic reticulum. It may act in assisting protein assembly and/or in the retention within the ER of unassembled protein subunits. It seems to play a major role in the quality control apparatus of the ER by the retention of incorrectly folded proteins.</text>
</comment>
<feature type="compositionally biased region" description="Acidic residues" evidence="19">
    <location>
        <begin position="1"/>
        <end position="12"/>
    </location>
</feature>
<evidence type="ECO:0000256" key="4">
    <source>
        <dbReference type="ARBA" id="ARBA00022723"/>
    </source>
</evidence>
<protein>
    <submittedName>
        <fullName evidence="20">Calreticulin</fullName>
    </submittedName>
</protein>
<evidence type="ECO:0000256" key="16">
    <source>
        <dbReference type="ARBA" id="ARBA00046288"/>
    </source>
</evidence>
<dbReference type="Gene3D" id="2.10.250.10">
    <property type="entry name" value="Calreticulin/calnexin, P domain"/>
    <property type="match status" value="1"/>
</dbReference>
<evidence type="ECO:0000256" key="6">
    <source>
        <dbReference type="ARBA" id="ARBA00022734"/>
    </source>
</evidence>
<keyword evidence="7" id="KW-0677">Repeat</keyword>
<dbReference type="GO" id="GO:0005789">
    <property type="term" value="C:endoplasmic reticulum membrane"/>
    <property type="evidence" value="ECO:0007669"/>
    <property type="project" value="UniProtKB-SubCell"/>
</dbReference>